<dbReference type="KEGG" id="scor:J3U87_14295"/>
<dbReference type="RefSeq" id="WP_237383723.1">
    <property type="nucleotide sequence ID" value="NZ_CP071793.1"/>
</dbReference>
<feature type="signal peptide" evidence="1">
    <location>
        <begin position="1"/>
        <end position="20"/>
    </location>
</feature>
<feature type="chain" id="PRO_5035250361" evidence="1">
    <location>
        <begin position="21"/>
        <end position="145"/>
    </location>
</feature>
<dbReference type="EMBL" id="CP071793">
    <property type="protein sequence ID" value="QTD53620.1"/>
    <property type="molecule type" value="Genomic_DNA"/>
</dbReference>
<protein>
    <submittedName>
        <fullName evidence="2">Uncharacterized protein</fullName>
    </submittedName>
</protein>
<sequence length="145" mass="16284">MKTRSCIRFLILAGLAACVAACSGPNPFDEVRAARRQYKTTLDFSVSKETDEITYEVNVQNLSGGTKLQELTVVVEAFDEGKNVFWKKKRELDVTGLGNYATKTLQFKDTAEGASEKLAYFNVRLAPDDESSDYKSYKEFMRVAQ</sequence>
<evidence type="ECO:0000313" key="2">
    <source>
        <dbReference type="EMBL" id="QTD53620.1"/>
    </source>
</evidence>
<keyword evidence="3" id="KW-1185">Reference proteome</keyword>
<name>A0A8A4TVT8_SULCO</name>
<evidence type="ECO:0000313" key="3">
    <source>
        <dbReference type="Proteomes" id="UP000663929"/>
    </source>
</evidence>
<organism evidence="2 3">
    <name type="scientific">Sulfidibacter corallicola</name>
    <dbReference type="NCBI Taxonomy" id="2818388"/>
    <lineage>
        <taxon>Bacteria</taxon>
        <taxon>Pseudomonadati</taxon>
        <taxon>Acidobacteriota</taxon>
        <taxon>Holophagae</taxon>
        <taxon>Acanthopleuribacterales</taxon>
        <taxon>Acanthopleuribacteraceae</taxon>
        <taxon>Sulfidibacter</taxon>
    </lineage>
</organism>
<reference evidence="2" key="1">
    <citation type="submission" date="2021-03" db="EMBL/GenBank/DDBJ databases">
        <title>Acanthopleuribacteraceae sp. M133.</title>
        <authorList>
            <person name="Wang G."/>
        </authorList>
    </citation>
    <scope>NUCLEOTIDE SEQUENCE</scope>
    <source>
        <strain evidence="2">M133</strain>
    </source>
</reference>
<keyword evidence="1" id="KW-0732">Signal</keyword>
<evidence type="ECO:0000256" key="1">
    <source>
        <dbReference type="SAM" id="SignalP"/>
    </source>
</evidence>
<gene>
    <name evidence="2" type="ORF">J3U87_14295</name>
</gene>
<accession>A0A8A4TVT8</accession>
<dbReference type="Proteomes" id="UP000663929">
    <property type="component" value="Chromosome"/>
</dbReference>
<proteinExistence type="predicted"/>
<dbReference type="AlphaFoldDB" id="A0A8A4TVT8"/>